<gene>
    <name evidence="5" type="ordered locus">CHU_3492</name>
</gene>
<evidence type="ECO:0000259" key="3">
    <source>
        <dbReference type="Pfam" id="PF21601"/>
    </source>
</evidence>
<dbReference type="InterPro" id="IPR048405">
    <property type="entry name" value="GldM_Ig-like-1"/>
</dbReference>
<reference evidence="5 6" key="1">
    <citation type="journal article" date="2007" name="Appl. Environ. Microbiol.">
        <title>Genome sequence of the cellulolytic gliding bacterium Cytophaga hutchinsonii.</title>
        <authorList>
            <person name="Xie G."/>
            <person name="Bruce D.C."/>
            <person name="Challacombe J.F."/>
            <person name="Chertkov O."/>
            <person name="Detter J.C."/>
            <person name="Gilna P."/>
            <person name="Han C.S."/>
            <person name="Lucas S."/>
            <person name="Misra M."/>
            <person name="Myers G.L."/>
            <person name="Richardson P."/>
            <person name="Tapia R."/>
            <person name="Thayer N."/>
            <person name="Thompson L.S."/>
            <person name="Brettin T.S."/>
            <person name="Henrissat B."/>
            <person name="Wilson D.B."/>
            <person name="McBride M.J."/>
        </authorList>
    </citation>
    <scope>NUCLEOTIDE SEQUENCE [LARGE SCALE GENOMIC DNA]</scope>
    <source>
        <strain evidence="6">ATCC 33406 / DSM 1761 / CIP 103989 / NBRC 15051 / NCIMB 9469 / D465</strain>
    </source>
</reference>
<organism evidence="5 6">
    <name type="scientific">Cytophaga hutchinsonii (strain ATCC 33406 / DSM 1761 / CIP 103989 / NBRC 15051 / NCIMB 9469 / D465)</name>
    <dbReference type="NCBI Taxonomy" id="269798"/>
    <lineage>
        <taxon>Bacteria</taxon>
        <taxon>Pseudomonadati</taxon>
        <taxon>Bacteroidota</taxon>
        <taxon>Cytophagia</taxon>
        <taxon>Cytophagales</taxon>
        <taxon>Cytophagaceae</taxon>
        <taxon>Cytophaga</taxon>
    </lineage>
</organism>
<evidence type="ECO:0000313" key="5">
    <source>
        <dbReference type="EMBL" id="ABG60725.1"/>
    </source>
</evidence>
<evidence type="ECO:0000259" key="4">
    <source>
        <dbReference type="Pfam" id="PF21602"/>
    </source>
</evidence>
<feature type="domain" description="Gliding motility-associated protein GldM N-terminal" evidence="2">
    <location>
        <begin position="32"/>
        <end position="220"/>
    </location>
</feature>
<dbReference type="RefSeq" id="WP_011586832.1">
    <property type="nucleotide sequence ID" value="NC_008255.1"/>
</dbReference>
<evidence type="ECO:0000259" key="2">
    <source>
        <dbReference type="Pfam" id="PF12081"/>
    </source>
</evidence>
<dbReference type="Pfam" id="PF12080">
    <property type="entry name" value="GldM_4th"/>
    <property type="match status" value="1"/>
</dbReference>
<dbReference type="Pfam" id="PF21602">
    <property type="entry name" value="GldM_3rd"/>
    <property type="match status" value="1"/>
</dbReference>
<dbReference type="EMBL" id="CP000383">
    <property type="protein sequence ID" value="ABG60725.1"/>
    <property type="molecule type" value="Genomic_DNA"/>
</dbReference>
<dbReference type="Pfam" id="PF12081">
    <property type="entry name" value="GldM_1st"/>
    <property type="match status" value="1"/>
</dbReference>
<feature type="domain" description="Gliding motility-associated protein GldM second immunoglobulin-like" evidence="4">
    <location>
        <begin position="331"/>
        <end position="409"/>
    </location>
</feature>
<dbReference type="NCBIfam" id="TIGR03517">
    <property type="entry name" value="GldM_gliding"/>
    <property type="match status" value="1"/>
</dbReference>
<dbReference type="InterPro" id="IPR048406">
    <property type="entry name" value="GldM_Ig-like-2"/>
</dbReference>
<evidence type="ECO:0000313" key="6">
    <source>
        <dbReference type="Proteomes" id="UP000001822"/>
    </source>
</evidence>
<sequence length="536" mass="58845">MSTGKETPRQRMIGMMYLVLTALLALQVSSAIIEKFYALNQSMETTVNNGIQYNTDRLAIIKKAVANRGNSAADQQTQTQAEELRTKTESVVSFMNKLKTEMIVKTGGYDEDGNLKGAKEETEVEVYMLGTNKLNGKAYELQNKLNEYIVFVNKSSGMNFSKLALDAKDDPMYQNNADQKNKDFAQLNFAQTPLVAAMAVVSDLQTKVTNIESTLMNQYLATLGQDDFMVDNMIPIVRAKSKYVPAGTTYEAEVLMAASSSSLAPTMQVGTQVLTVNKEGIGSYNFKAGGGAYSADGLLKKTWTAQIKIKKPNGKDTLYTVSEDYFVVKPVIQIQSAAQTGLYFNCGNKVDIMVPALGAEYNPEFKATGATVKSTGTKGRVYIIPNAASTKIAVYNKGQFIGDENFNVKAIPKPTIEVRVNGQLINARTGISHMALKNISIKAIPDADFAASQPEDAMYKVTEWEIDFGRGRRPVPGLPKMTPSDQLVSMSGKAQNLQDKDMIFVTPKKIMRKNYLGTWEEVKVASTPILIPILEN</sequence>
<name>A0A6N4SW84_CYTH3</name>
<dbReference type="InterPro" id="IPR022720">
    <property type="entry name" value="Motility-assoc_prot_GldM_N"/>
</dbReference>
<feature type="domain" description="Gliding motility-associated protein GldM first immunoglobulin-like" evidence="3">
    <location>
        <begin position="224"/>
        <end position="329"/>
    </location>
</feature>
<dbReference type="Pfam" id="PF21601">
    <property type="entry name" value="GldM_2nd"/>
    <property type="match status" value="1"/>
</dbReference>
<dbReference type="OrthoDB" id="1490890at2"/>
<proteinExistence type="predicted"/>
<dbReference type="AlphaFoldDB" id="A0A6N4SW84"/>
<protein>
    <submittedName>
        <fullName evidence="5">Protein involved in gliding motility GldM</fullName>
    </submittedName>
</protein>
<evidence type="ECO:0000259" key="1">
    <source>
        <dbReference type="Pfam" id="PF12080"/>
    </source>
</evidence>
<accession>A0A6N4SW84</accession>
<feature type="domain" description="Gliding motility-associated protein GldM C-terminal" evidence="1">
    <location>
        <begin position="412"/>
        <end position="533"/>
    </location>
</feature>
<dbReference type="Proteomes" id="UP000001822">
    <property type="component" value="Chromosome"/>
</dbReference>
<dbReference type="InterPro" id="IPR019859">
    <property type="entry name" value="Motility-assoc_prot_GldM"/>
</dbReference>
<dbReference type="KEGG" id="chu:CHU_3492"/>
<keyword evidence="6" id="KW-1185">Reference proteome</keyword>
<dbReference type="InterPro" id="IPR022719">
    <property type="entry name" value="Motility-assoc_prot_GldM_C"/>
</dbReference>